<proteinExistence type="inferred from homology"/>
<name>A0ABP8IKL0_9BACT</name>
<keyword evidence="4" id="KW-1185">Reference proteome</keyword>
<gene>
    <name evidence="3" type="ORF">GCM10023185_27410</name>
</gene>
<evidence type="ECO:0000259" key="2">
    <source>
        <dbReference type="Pfam" id="PF01051"/>
    </source>
</evidence>
<dbReference type="InterPro" id="IPR000525">
    <property type="entry name" value="Initiator_Rep_WH1"/>
</dbReference>
<feature type="domain" description="Initiator Rep protein WH1" evidence="2">
    <location>
        <begin position="16"/>
        <end position="153"/>
    </location>
</feature>
<evidence type="ECO:0000256" key="1">
    <source>
        <dbReference type="ARBA" id="ARBA00038283"/>
    </source>
</evidence>
<dbReference type="Pfam" id="PF21205">
    <property type="entry name" value="Rep3_C"/>
    <property type="match status" value="1"/>
</dbReference>
<dbReference type="Proteomes" id="UP001501153">
    <property type="component" value="Unassembled WGS sequence"/>
</dbReference>
<dbReference type="Gene3D" id="1.10.10.10">
    <property type="entry name" value="Winged helix-like DNA-binding domain superfamily/Winged helix DNA-binding domain"/>
    <property type="match status" value="2"/>
</dbReference>
<reference evidence="4" key="1">
    <citation type="journal article" date="2019" name="Int. J. Syst. Evol. Microbiol.">
        <title>The Global Catalogue of Microorganisms (GCM) 10K type strain sequencing project: providing services to taxonomists for standard genome sequencing and annotation.</title>
        <authorList>
            <consortium name="The Broad Institute Genomics Platform"/>
            <consortium name="The Broad Institute Genome Sequencing Center for Infectious Disease"/>
            <person name="Wu L."/>
            <person name="Ma J."/>
        </authorList>
    </citation>
    <scope>NUCLEOTIDE SEQUENCE [LARGE SCALE GENOMIC DNA]</scope>
    <source>
        <strain evidence="4">JCM 17923</strain>
    </source>
</reference>
<dbReference type="Pfam" id="PF01051">
    <property type="entry name" value="Rep3_N"/>
    <property type="match status" value="1"/>
</dbReference>
<dbReference type="InterPro" id="IPR036390">
    <property type="entry name" value="WH_DNA-bd_sf"/>
</dbReference>
<organism evidence="3 4">
    <name type="scientific">Hymenobacter saemangeumensis</name>
    <dbReference type="NCBI Taxonomy" id="1084522"/>
    <lineage>
        <taxon>Bacteria</taxon>
        <taxon>Pseudomonadati</taxon>
        <taxon>Bacteroidota</taxon>
        <taxon>Cytophagia</taxon>
        <taxon>Cytophagales</taxon>
        <taxon>Hymenobacteraceae</taxon>
        <taxon>Hymenobacter</taxon>
    </lineage>
</organism>
<dbReference type="SUPFAM" id="SSF46785">
    <property type="entry name" value="Winged helix' DNA-binding domain"/>
    <property type="match status" value="2"/>
</dbReference>
<dbReference type="EMBL" id="BAABGZ010000053">
    <property type="protein sequence ID" value="GAA4360716.1"/>
    <property type="molecule type" value="Genomic_DNA"/>
</dbReference>
<accession>A0ABP8IKL0</accession>
<protein>
    <recommendedName>
        <fullName evidence="2">Initiator Rep protein WH1 domain-containing protein</fullName>
    </recommendedName>
</protein>
<dbReference type="InterPro" id="IPR036388">
    <property type="entry name" value="WH-like_DNA-bd_sf"/>
</dbReference>
<sequence>MSSNQSVTPVIKDIEIRQHNILTNARYEYTELQLDLFFFLVSKLRKDQKSETYELDIKELATLTGKQYHLPYLRKATEDMGSRMFEVETPERHMQLWMFRSVEYVKGTRIIEVTLSDKILPYLFNLQNNFTSYGLAAALRLSSKYAKRIYPLCSQWKDKGETKKYDIEDFKKMLGLLDDKGNDKAARISDLKSKVLDIAVKQINEHTELHVSYTLEKKGKAFKNIVFTVKPQALAETIPFDLVPAGTAPAGMQQHQVENAGRLLAQLSITTPELVATILASAAHVAACNKFAHDLKTGKHAKAHSLSGLLLTILGLKKASNGPLFDATTKKQG</sequence>
<evidence type="ECO:0000313" key="4">
    <source>
        <dbReference type="Proteomes" id="UP001501153"/>
    </source>
</evidence>
<evidence type="ECO:0000313" key="3">
    <source>
        <dbReference type="EMBL" id="GAA4360716.1"/>
    </source>
</evidence>
<comment type="similarity">
    <text evidence="1">Belongs to the initiator RepB protein family.</text>
</comment>
<comment type="caution">
    <text evidence="3">The sequence shown here is derived from an EMBL/GenBank/DDBJ whole genome shotgun (WGS) entry which is preliminary data.</text>
</comment>